<reference evidence="2 3" key="1">
    <citation type="submission" date="2020-02" db="EMBL/GenBank/DDBJ databases">
        <title>Whole-genome analyses of novel actinobacteria.</title>
        <authorList>
            <person name="Sahin N."/>
        </authorList>
    </citation>
    <scope>NUCLEOTIDE SEQUENCE [LARGE SCALE GENOMIC DNA]</scope>
    <source>
        <strain evidence="2 3">A7024</strain>
    </source>
</reference>
<dbReference type="Gene3D" id="2.70.70.10">
    <property type="entry name" value="Glucose Permease (Domain IIA)"/>
    <property type="match status" value="1"/>
</dbReference>
<feature type="domain" description="M23ase beta-sheet core" evidence="1">
    <location>
        <begin position="163"/>
        <end position="233"/>
    </location>
</feature>
<dbReference type="SUPFAM" id="SSF51261">
    <property type="entry name" value="Duplicated hybrid motif"/>
    <property type="match status" value="1"/>
</dbReference>
<keyword evidence="3" id="KW-1185">Reference proteome</keyword>
<evidence type="ECO:0000313" key="2">
    <source>
        <dbReference type="EMBL" id="NGN65334.1"/>
    </source>
</evidence>
<protein>
    <submittedName>
        <fullName evidence="2">M23 family metallopeptidase</fullName>
    </submittedName>
</protein>
<sequence>MGFGLLDAVKEASYGRWVQLTATVLWGSLMVEFVFDLIGGARRRKAPADDAEPVTVAAPVRGRWKAHNSPADKVPSHGTHHLGQTYAIDIVRVPEDTGSPAFGWWPVFRRNEDFPAYGSPILAPGAGTVVSAVDWRRDHRARNSWPALVYFMVVEQIARSMGPKSGILGNFVTVELDGGSASGSPVYALYAHLKRGSVAVRPGDRVTAGQQLAECGNTGNSTEPHLHFQLMDAADPDAAKGVPFAWEGVGVPANGEHFAVANQSTAA</sequence>
<dbReference type="Proteomes" id="UP000481583">
    <property type="component" value="Unassembled WGS sequence"/>
</dbReference>
<name>A0A6G4TZK9_9ACTN</name>
<dbReference type="InterPro" id="IPR016047">
    <property type="entry name" value="M23ase_b-sheet_dom"/>
</dbReference>
<dbReference type="CDD" id="cd12797">
    <property type="entry name" value="M23_peptidase"/>
    <property type="match status" value="1"/>
</dbReference>
<comment type="caution">
    <text evidence="2">The sequence shown here is derived from an EMBL/GenBank/DDBJ whole genome shotgun (WGS) entry which is preliminary data.</text>
</comment>
<organism evidence="2 3">
    <name type="scientific">Streptomyces coryli</name>
    <dbReference type="NCBI Taxonomy" id="1128680"/>
    <lineage>
        <taxon>Bacteria</taxon>
        <taxon>Bacillati</taxon>
        <taxon>Actinomycetota</taxon>
        <taxon>Actinomycetes</taxon>
        <taxon>Kitasatosporales</taxon>
        <taxon>Streptomycetaceae</taxon>
        <taxon>Streptomyces</taxon>
    </lineage>
</organism>
<dbReference type="PANTHER" id="PTHR21666">
    <property type="entry name" value="PEPTIDASE-RELATED"/>
    <property type="match status" value="1"/>
</dbReference>
<gene>
    <name evidence="2" type="ORF">G5C51_15680</name>
</gene>
<dbReference type="InterPro" id="IPR050570">
    <property type="entry name" value="Cell_wall_metabolism_enzyme"/>
</dbReference>
<dbReference type="InterPro" id="IPR011055">
    <property type="entry name" value="Dup_hybrid_motif"/>
</dbReference>
<dbReference type="GO" id="GO:0004222">
    <property type="term" value="F:metalloendopeptidase activity"/>
    <property type="evidence" value="ECO:0007669"/>
    <property type="project" value="TreeGrafter"/>
</dbReference>
<dbReference type="EMBL" id="JAAKZV010000059">
    <property type="protein sequence ID" value="NGN65334.1"/>
    <property type="molecule type" value="Genomic_DNA"/>
</dbReference>
<accession>A0A6G4TZK9</accession>
<evidence type="ECO:0000313" key="3">
    <source>
        <dbReference type="Proteomes" id="UP000481583"/>
    </source>
</evidence>
<dbReference type="Pfam" id="PF01551">
    <property type="entry name" value="Peptidase_M23"/>
    <property type="match status" value="1"/>
</dbReference>
<evidence type="ECO:0000259" key="1">
    <source>
        <dbReference type="Pfam" id="PF01551"/>
    </source>
</evidence>
<proteinExistence type="predicted"/>
<dbReference type="PANTHER" id="PTHR21666:SF270">
    <property type="entry name" value="MUREIN HYDROLASE ACTIVATOR ENVC"/>
    <property type="match status" value="1"/>
</dbReference>
<dbReference type="AlphaFoldDB" id="A0A6G4TZK9"/>